<dbReference type="InterPro" id="IPR007483">
    <property type="entry name" value="Hamartin"/>
</dbReference>
<dbReference type="Ensembl" id="ENSTNIT00000008957.1">
    <property type="protein sequence ID" value="ENSTNIP00000008787.1"/>
    <property type="gene ID" value="ENSTNIG00000006044.1"/>
</dbReference>
<dbReference type="InterPro" id="IPR016024">
    <property type="entry name" value="ARM-type_fold"/>
</dbReference>
<dbReference type="GO" id="GO:0032007">
    <property type="term" value="P:negative regulation of TOR signaling"/>
    <property type="evidence" value="ECO:0007669"/>
    <property type="project" value="TreeGrafter"/>
</dbReference>
<name>H3CKK8_TETNG</name>
<feature type="coiled-coil region" evidence="1">
    <location>
        <begin position="632"/>
        <end position="835"/>
    </location>
</feature>
<keyword evidence="1" id="KW-0175">Coiled coil</keyword>
<dbReference type="GO" id="GO:0008285">
    <property type="term" value="P:negative regulation of cell population proliferation"/>
    <property type="evidence" value="ECO:0007669"/>
    <property type="project" value="TreeGrafter"/>
</dbReference>
<evidence type="ECO:0000256" key="2">
    <source>
        <dbReference type="SAM" id="MobiDB-lite"/>
    </source>
</evidence>
<feature type="compositionally biased region" description="Polar residues" evidence="2">
    <location>
        <begin position="560"/>
        <end position="573"/>
    </location>
</feature>
<dbReference type="PANTHER" id="PTHR15154">
    <property type="entry name" value="HAMARTIN"/>
    <property type="match status" value="1"/>
</dbReference>
<feature type="region of interest" description="Disordered" evidence="2">
    <location>
        <begin position="552"/>
        <end position="581"/>
    </location>
</feature>
<accession>H3CKK8</accession>
<reference evidence="5" key="1">
    <citation type="journal article" date="2004" name="Nature">
        <title>Genome duplication in the teleost fish Tetraodon nigroviridis reveals the early vertebrate proto-karyotype.</title>
        <authorList>
            <person name="Jaillon O."/>
            <person name="Aury J.-M."/>
            <person name="Brunet F."/>
            <person name="Petit J.-L."/>
            <person name="Stange-Thomann N."/>
            <person name="Mauceli E."/>
            <person name="Bouneau L."/>
            <person name="Fischer C."/>
            <person name="Ozouf-Costaz C."/>
            <person name="Bernot A."/>
            <person name="Nicaud S."/>
            <person name="Jaffe D."/>
            <person name="Fisher S."/>
            <person name="Lutfalla G."/>
            <person name="Dossat C."/>
            <person name="Segurens B."/>
            <person name="Dasilva C."/>
            <person name="Salanoubat M."/>
            <person name="Levy M."/>
            <person name="Boudet N."/>
            <person name="Castellano S."/>
            <person name="Anthouard V."/>
            <person name="Jubin C."/>
            <person name="Castelli V."/>
            <person name="Katinka M."/>
            <person name="Vacherie B."/>
            <person name="Biemont C."/>
            <person name="Skalli Z."/>
            <person name="Cattolico L."/>
            <person name="Poulain J."/>
            <person name="De Berardinis V."/>
            <person name="Cruaud C."/>
            <person name="Duprat S."/>
            <person name="Brottier P."/>
            <person name="Coutanceau J.-P."/>
            <person name="Gouzy J."/>
            <person name="Parra G."/>
            <person name="Lardier G."/>
            <person name="Chapple C."/>
            <person name="McKernan K.J."/>
            <person name="McEwan P."/>
            <person name="Bosak S."/>
            <person name="Kellis M."/>
            <person name="Volff J.-N."/>
            <person name="Guigo R."/>
            <person name="Zody M.C."/>
            <person name="Mesirov J."/>
            <person name="Lindblad-Toh K."/>
            <person name="Birren B."/>
            <person name="Nusbaum C."/>
            <person name="Kahn D."/>
            <person name="Robinson-Rechavi M."/>
            <person name="Laudet V."/>
            <person name="Schachter V."/>
            <person name="Quetier F."/>
            <person name="Saurin W."/>
            <person name="Scarpelli C."/>
            <person name="Wincker P."/>
            <person name="Lander E.S."/>
            <person name="Weissenbach J."/>
            <person name="Roest Crollius H."/>
        </authorList>
    </citation>
    <scope>NUCLEOTIDE SEQUENCE [LARGE SCALE GENOMIC DNA]</scope>
</reference>
<dbReference type="STRING" id="99883.ENSTNIP00000008787"/>
<protein>
    <recommendedName>
        <fullName evidence="6">TSC complex subunit 1a</fullName>
    </recommendedName>
</protein>
<feature type="region of interest" description="Disordered" evidence="2">
    <location>
        <begin position="283"/>
        <end position="309"/>
    </location>
</feature>
<evidence type="ECO:0000256" key="1">
    <source>
        <dbReference type="SAM" id="Coils"/>
    </source>
</evidence>
<dbReference type="HOGENOM" id="CLU_011546_1_0_1"/>
<keyword evidence="3" id="KW-0472">Membrane</keyword>
<dbReference type="InParanoid" id="H3CKK8"/>
<organism evidence="4 5">
    <name type="scientific">Tetraodon nigroviridis</name>
    <name type="common">Spotted green pufferfish</name>
    <name type="synonym">Chelonodon nigroviridis</name>
    <dbReference type="NCBI Taxonomy" id="99883"/>
    <lineage>
        <taxon>Eukaryota</taxon>
        <taxon>Metazoa</taxon>
        <taxon>Chordata</taxon>
        <taxon>Craniata</taxon>
        <taxon>Vertebrata</taxon>
        <taxon>Euteleostomi</taxon>
        <taxon>Actinopterygii</taxon>
        <taxon>Neopterygii</taxon>
        <taxon>Teleostei</taxon>
        <taxon>Neoteleostei</taxon>
        <taxon>Acanthomorphata</taxon>
        <taxon>Eupercaria</taxon>
        <taxon>Tetraodontiformes</taxon>
        <taxon>Tetradontoidea</taxon>
        <taxon>Tetraodontidae</taxon>
        <taxon>Tetraodon</taxon>
    </lineage>
</organism>
<evidence type="ECO:0000313" key="5">
    <source>
        <dbReference type="Proteomes" id="UP000007303"/>
    </source>
</evidence>
<feature type="region of interest" description="Disordered" evidence="2">
    <location>
        <begin position="365"/>
        <end position="427"/>
    </location>
</feature>
<feature type="compositionally biased region" description="Low complexity" evidence="2">
    <location>
        <begin position="411"/>
        <end position="427"/>
    </location>
</feature>
<feature type="transmembrane region" description="Helical" evidence="3">
    <location>
        <begin position="127"/>
        <end position="144"/>
    </location>
</feature>
<reference evidence="4" key="3">
    <citation type="submission" date="2025-09" db="UniProtKB">
        <authorList>
            <consortium name="Ensembl"/>
        </authorList>
    </citation>
    <scope>IDENTIFICATION</scope>
</reference>
<evidence type="ECO:0008006" key="6">
    <source>
        <dbReference type="Google" id="ProtNLM"/>
    </source>
</evidence>
<sequence>MSREQASLTELLLRLDSPELRQVEQVRAELNQLLSTDRGGAVVSSLVEYYLDSSSSQAVALLSSIREPHHKVLLEKLNESLNRPGSRLETVTLLGHLVRKQPPWVHQISRLPLLSTLLRCLKTDADVLVLVSALLVLVTLLPMIPQAGKQHVYDFFDVFGRLTSWSYKNPGQAAAAHLLHLRAGVYSLFHRLYGMFPCSFMSYLRLHYSMKENLDTFQEVVQPMLGLVRLHPQLVTGTQDYELDPSRWRSYEVHDIVMECSRLSLDPLESSCEDQAFSFSREAPPPWLAPPPPASPLPPLTLRSGTTHPDGARRRYYAVITWSGSSPAPPPSLLPFNWRTVSVQADDVTWSPSLLCGLATPPPDHAGAGPLQLSARPAPVSGEAPSGAASGCGEPACWSTTGVKVPPPAHASGGQQVEQEAAGQALGGSVAPEQVTVLPVLLTSTPVRGPASSASSASLCFTPASSTSKEEGSCHGPQPPYDALFDLALPQTTALFIRRKTKVQGHGVKEVLEREALEEELGGASSGPWTSPLEVLDQLIVHGRDAHEGLSRRLPAATWTERSPSGGKQQSMRKGSPAQGEELQAVRSQLLLVHSQLLYERFKRQQHAIRNRRLLRRVINTTALEEHAVATKAQLLIQEDEIQVLKKSLEEEQRRHTHLQQETHTHTHKLQAHIQQLLQQQQEEHRDTQRLQTELGECHTRLRAVEAELQTANQKAQSAECQLTQLSLKLETSEQLQQHNFLLNQQLIVLKQTNRRLREELEGHTHRYTPCCNQQASHLRCCAGAELRRLQDSELQQRQRLEAANQRAAEAEQLLAQKEQNLLKLKKLLEDSKTRSRAEFAACEARCAALGAVCQALQTEMLQLYSQLQ</sequence>
<dbReference type="GO" id="GO:0033596">
    <property type="term" value="C:TSC1-TSC2 complex"/>
    <property type="evidence" value="ECO:0007669"/>
    <property type="project" value="TreeGrafter"/>
</dbReference>
<dbReference type="AlphaFoldDB" id="H3CKK8"/>
<keyword evidence="3" id="KW-1133">Transmembrane helix</keyword>
<dbReference type="Proteomes" id="UP000007303">
    <property type="component" value="Unassembled WGS sequence"/>
</dbReference>
<dbReference type="Pfam" id="PF04388">
    <property type="entry name" value="Hamartin"/>
    <property type="match status" value="2"/>
</dbReference>
<dbReference type="PANTHER" id="PTHR15154:SF2">
    <property type="entry name" value="HAMARTIN"/>
    <property type="match status" value="1"/>
</dbReference>
<keyword evidence="5" id="KW-1185">Reference proteome</keyword>
<dbReference type="GeneTree" id="ENSGT00390000014148"/>
<keyword evidence="3" id="KW-0812">Transmembrane</keyword>
<evidence type="ECO:0000313" key="4">
    <source>
        <dbReference type="Ensembl" id="ENSTNIP00000008787.1"/>
    </source>
</evidence>
<dbReference type="GO" id="GO:0051726">
    <property type="term" value="P:regulation of cell cycle"/>
    <property type="evidence" value="ECO:0007669"/>
    <property type="project" value="TreeGrafter"/>
</dbReference>
<proteinExistence type="predicted"/>
<dbReference type="SUPFAM" id="SSF48371">
    <property type="entry name" value="ARM repeat"/>
    <property type="match status" value="1"/>
</dbReference>
<reference evidence="4" key="2">
    <citation type="submission" date="2025-08" db="UniProtKB">
        <authorList>
            <consortium name="Ensembl"/>
        </authorList>
    </citation>
    <scope>IDENTIFICATION</scope>
</reference>
<evidence type="ECO:0000256" key="3">
    <source>
        <dbReference type="SAM" id="Phobius"/>
    </source>
</evidence>
<feature type="compositionally biased region" description="Pro residues" evidence="2">
    <location>
        <begin position="283"/>
        <end position="299"/>
    </location>
</feature>
<dbReference type="OMA" id="PEPYEFI"/>